<gene>
    <name evidence="2" type="ORF">SAMN04515678_102266</name>
</gene>
<proteinExistence type="predicted"/>
<evidence type="ECO:0000313" key="2">
    <source>
        <dbReference type="EMBL" id="SFD68258.1"/>
    </source>
</evidence>
<name>A0A1I1UF76_9RHOB</name>
<organism evidence="2 3">
    <name type="scientific">Roseivivax sediminis</name>
    <dbReference type="NCBI Taxonomy" id="936889"/>
    <lineage>
        <taxon>Bacteria</taxon>
        <taxon>Pseudomonadati</taxon>
        <taxon>Pseudomonadota</taxon>
        <taxon>Alphaproteobacteria</taxon>
        <taxon>Rhodobacterales</taxon>
        <taxon>Roseobacteraceae</taxon>
        <taxon>Roseivivax</taxon>
    </lineage>
</organism>
<accession>A0A1I1UF76</accession>
<feature type="transmembrane region" description="Helical" evidence="1">
    <location>
        <begin position="85"/>
        <end position="104"/>
    </location>
</feature>
<dbReference type="OrthoDB" id="7595044at2"/>
<protein>
    <recommendedName>
        <fullName evidence="4">O-antigen ligase like membrane protein</fullName>
    </recommendedName>
</protein>
<dbReference type="AlphaFoldDB" id="A0A1I1UF76"/>
<keyword evidence="3" id="KW-1185">Reference proteome</keyword>
<dbReference type="Proteomes" id="UP000325289">
    <property type="component" value="Unassembled WGS sequence"/>
</dbReference>
<feature type="transmembrane region" description="Helical" evidence="1">
    <location>
        <begin position="239"/>
        <end position="265"/>
    </location>
</feature>
<feature type="transmembrane region" description="Helical" evidence="1">
    <location>
        <begin position="157"/>
        <end position="175"/>
    </location>
</feature>
<feature type="transmembrane region" description="Helical" evidence="1">
    <location>
        <begin position="205"/>
        <end position="227"/>
    </location>
</feature>
<evidence type="ECO:0000313" key="3">
    <source>
        <dbReference type="Proteomes" id="UP000325289"/>
    </source>
</evidence>
<evidence type="ECO:0000256" key="1">
    <source>
        <dbReference type="SAM" id="Phobius"/>
    </source>
</evidence>
<keyword evidence="1" id="KW-0472">Membrane</keyword>
<feature type="transmembrane region" description="Helical" evidence="1">
    <location>
        <begin position="124"/>
        <end position="145"/>
    </location>
</feature>
<sequence>MPNMLAYLMLALWPVLTLVMFQRLPPSRAMLIAIVGGYLVLPEPPAVFDLPLFPPFTKHNIPALSAFLALLWTQGRSAPLFPRNLMARALLAIFVISPVFTVLVNPEPLVFDAAVIPGLGFKDMIALPMTQALLILPFLLARRLLATGEAQRETLRALFWGGMAYSVLMLIEIRLSPQINLWVYGYYQHAFDQTIRFGGFRPMVFLYHGLWVAFFCMMAMVAAWALWKSDTRGNRLVYFLSALYLTAILVLAKSLGALILAVGLVPLVLLLNPVMQINAAILIACLSMAYPVMKGAGIVPEETLLARAEAIDADRARSIEFRFDQEEVLLEKAREKPVFGWGSWGRNHIHDEVTGRILTVADGRWIITIGIYGWIGFLAEFGLISLPIFLLWRETVSRRDGEVARYIAPLTLLLAFNLFDMLPNATLTPITWLIAGALTGYAEVLRAERLRERPAARMKWKPIL</sequence>
<keyword evidence="1" id="KW-0812">Transmembrane</keyword>
<keyword evidence="1" id="KW-1133">Transmembrane helix</keyword>
<dbReference type="RefSeq" id="WP_149754662.1">
    <property type="nucleotide sequence ID" value="NZ_FOMS01000002.1"/>
</dbReference>
<feature type="transmembrane region" description="Helical" evidence="1">
    <location>
        <begin position="365"/>
        <end position="391"/>
    </location>
</feature>
<dbReference type="EMBL" id="FOMS01000002">
    <property type="protein sequence ID" value="SFD68258.1"/>
    <property type="molecule type" value="Genomic_DNA"/>
</dbReference>
<feature type="transmembrane region" description="Helical" evidence="1">
    <location>
        <begin position="425"/>
        <end position="444"/>
    </location>
</feature>
<evidence type="ECO:0008006" key="4">
    <source>
        <dbReference type="Google" id="ProtNLM"/>
    </source>
</evidence>
<reference evidence="2 3" key="1">
    <citation type="submission" date="2016-10" db="EMBL/GenBank/DDBJ databases">
        <authorList>
            <person name="Varghese N."/>
            <person name="Submissions S."/>
        </authorList>
    </citation>
    <scope>NUCLEOTIDE SEQUENCE [LARGE SCALE GENOMIC DNA]</scope>
    <source>
        <strain evidence="3">YIM D21,KCTC 23444,ACCC 10710</strain>
    </source>
</reference>